<keyword evidence="1" id="KW-0472">Membrane</keyword>
<proteinExistence type="predicted"/>
<gene>
    <name evidence="2" type="ORF">BUE93_20390</name>
</gene>
<keyword evidence="1" id="KW-0812">Transmembrane</keyword>
<evidence type="ECO:0000313" key="2">
    <source>
        <dbReference type="EMBL" id="PRP68808.1"/>
    </source>
</evidence>
<accession>A0A2S9WZB3</accession>
<feature type="transmembrane region" description="Helical" evidence="1">
    <location>
        <begin position="7"/>
        <end position="26"/>
    </location>
</feature>
<evidence type="ECO:0000256" key="1">
    <source>
        <dbReference type="SAM" id="Phobius"/>
    </source>
</evidence>
<dbReference type="AlphaFoldDB" id="A0A2S9WZB3"/>
<dbReference type="RefSeq" id="WP_106078051.1">
    <property type="nucleotide sequence ID" value="NZ_MTBD01000037.1"/>
</dbReference>
<comment type="caution">
    <text evidence="2">The sequence shown here is derived from an EMBL/GenBank/DDBJ whole genome shotgun (WGS) entry which is preliminary data.</text>
</comment>
<reference evidence="2 3" key="1">
    <citation type="submission" date="2017-01" db="EMBL/GenBank/DDBJ databases">
        <title>New insights into the genetic diversity of Chromobacterium isolated from tropical freshwater lake.</title>
        <authorList>
            <person name="Santos A.B."/>
            <person name="Nascimento A.M."/>
            <person name="Da Silva P.C."/>
        </authorList>
    </citation>
    <scope>NUCLEOTIDE SEQUENCE [LARGE SCALE GENOMIC DNA]</scope>
    <source>
        <strain evidence="2 3">56AF</strain>
    </source>
</reference>
<protein>
    <submittedName>
        <fullName evidence="2">Uncharacterized protein</fullName>
    </submittedName>
</protein>
<keyword evidence="1" id="KW-1133">Transmembrane helix</keyword>
<dbReference type="EMBL" id="MTBD01000037">
    <property type="protein sequence ID" value="PRP68808.1"/>
    <property type="molecule type" value="Genomic_DNA"/>
</dbReference>
<evidence type="ECO:0000313" key="3">
    <source>
        <dbReference type="Proteomes" id="UP000239469"/>
    </source>
</evidence>
<name>A0A2S9WZB3_9NEIS</name>
<dbReference type="Proteomes" id="UP000239469">
    <property type="component" value="Unassembled WGS sequence"/>
</dbReference>
<feature type="transmembrane region" description="Helical" evidence="1">
    <location>
        <begin position="32"/>
        <end position="50"/>
    </location>
</feature>
<feature type="transmembrane region" description="Helical" evidence="1">
    <location>
        <begin position="115"/>
        <end position="134"/>
    </location>
</feature>
<organism evidence="2 3">
    <name type="scientific">Chromobacterium amazonense</name>
    <dbReference type="NCBI Taxonomy" id="1382803"/>
    <lineage>
        <taxon>Bacteria</taxon>
        <taxon>Pseudomonadati</taxon>
        <taxon>Pseudomonadota</taxon>
        <taxon>Betaproteobacteria</taxon>
        <taxon>Neisseriales</taxon>
        <taxon>Chromobacteriaceae</taxon>
        <taxon>Chromobacterium</taxon>
    </lineage>
</organism>
<feature type="transmembrane region" description="Helical" evidence="1">
    <location>
        <begin position="154"/>
        <end position="177"/>
    </location>
</feature>
<sequence>MNAAHKIGLCYALAAASLAAGVWLALTSALPPALWQVGAMGAAALLVGYARQDHQLRQRMAAAEGPCWVIWCRSQPVGEISDADYAALQHRQLHDPRLALAALGRTGGIALRQGWTTMYCLPVLAFWLLLAGALLDPGRLAEGIQASPAIWQAWAEGALVLVVSVWIYLTLWSVITYRQPMPYEQARAEALRQRCEVEGTGEVCLVPAERWRHRPVERVRG</sequence>